<feature type="region of interest" description="Disordered" evidence="1">
    <location>
        <begin position="2024"/>
        <end position="2045"/>
    </location>
</feature>
<evidence type="ECO:0000256" key="1">
    <source>
        <dbReference type="SAM" id="MobiDB-lite"/>
    </source>
</evidence>
<reference evidence="4 5" key="1">
    <citation type="submission" date="2022-01" db="EMBL/GenBank/DDBJ databases">
        <title>Nocardioides sp. nov., an actinomycete isolated from mining soil.</title>
        <authorList>
            <person name="Liu L."/>
        </authorList>
    </citation>
    <scope>NUCLEOTIDE SEQUENCE [LARGE SCALE GENOMIC DNA]</scope>
    <source>
        <strain evidence="4 5">KLBMP 9356</strain>
    </source>
</reference>
<feature type="region of interest" description="Disordered" evidence="1">
    <location>
        <begin position="1076"/>
        <end position="1101"/>
    </location>
</feature>
<dbReference type="InterPro" id="IPR041690">
    <property type="entry name" value="Cadherin_5"/>
</dbReference>
<evidence type="ECO:0000313" key="4">
    <source>
        <dbReference type="EMBL" id="MCF6376699.1"/>
    </source>
</evidence>
<dbReference type="EMBL" id="JAKJHZ010000003">
    <property type="protein sequence ID" value="MCF6376699.1"/>
    <property type="molecule type" value="Genomic_DNA"/>
</dbReference>
<feature type="signal peptide" evidence="2">
    <location>
        <begin position="1"/>
        <end position="34"/>
    </location>
</feature>
<dbReference type="InterPro" id="IPR001343">
    <property type="entry name" value="Hemolysn_Ca-bd"/>
</dbReference>
<sequence>MASTIGIRTHLSTWPTLVVLALLGALLTAVPASAATGAGARDRAEEKRLSELPCTIVGTRGDDVLVGTSGDDVICGGGGDDVLRGGGGDDVLRGGGSGDDRLVGGPGDDYLQGGRGDDLLRGGAGDDVMLGGRGDDRLQARDAARFEDVLRCDQGSRDRAYADAGDRVSPTCELPRRDAAPTDLALTPSSVVENAPVGTLVGSLSVTDVDKHDTHRFALVAGGTDNGSFTVDGTRLLTAAVLDFERDAALDVRVRVTDGSGASYEEDLVVTVLDVPENGAPVAVDDTSTTDEDTALVLPASGPGSPAANDVDSDPLSVTAVSAPVGGTVTLSAGVIRFVPTADLCGAGAGRFDYTVSDGKGGTDVGRVTVDVTCVPDDPEASDDTATVDEDSAAQAVTVLDNDSDADGDDLAIGSVSQPDHGTVVITGGGAGLTYAPDADYCNSGQGGTPDTFSYSLAPGGSSADVAITVTCVDDAPVAVDDAATVVEDAGAGAIAVLANDTDLDGGPRTIESVTQPAHGTVVITGSGSGLTYAPDADYCNAPGGPEDTFTYTLNGGDSATVSVTATCVDDAPVAVDDAATLVEDASATAIGVLANDTDVDGGTTTIDTVTQPAHGTVAITGGGTGLTYEPDADYCNAPGGGVPDAAPDTFTYTLNGGGTAAVSVTVSCVDDRPVAVDDAATTDEDATAQLDVLANDTDVDGGQKSVASVTQPSHGTATVTGGGTGVSYAPDANSCTTGVGGSPDTFTYTLNGGTSATVSVTVTCVDDAPVAVADAASVMVDADPTAIDVLANDTDVDDGPLTIASVTQPANGTVTLAGTPATVSYEPDPGYCNTGGTASPDTFTYTLNGGSTATVSVTVSCDVPPTAVADAATVAEDSGSTAIDVLANDTDPDGGPKSVASVTQPARGTVVITGGGAAVTYAPEANYCNSGTGGTPDTFTYTLNGGGTATVSVTVTCVDDGPVAVADARTVAEDSGATSIDVRSNDTDVDGGPSSISSVTQPAHGTAAITGGGTAVTYAPAADYCGPDSFTYTLSPGGSTATVTMTVTCVNDAPVADDETISGAIGNTTLIVDDPTDGAPTVSNASRTVSGDILDGDTDVDGPGPLVVTAGTFATNDGGQVVLEADGDFVFTPAAGTSCTDTSDFFDYTVSDSAATPASDTGRVTIQVTDCVWYVSNNAPGNAGTSSAPFDTLAQAESASAPNHTIYLLDGDDTTTGRAAGFALKPGQRLVGEAANLFAGAVLLRSAVPGARPTITNTNADVLALATGSSVRGVEVDPQGTGGGISGGAGVGGVVLQDVRIIDSGTPGSQPGLELDGTTGSSAVTGLVVETAGATGIRLNNAGTVVFGTGNGATTVRTDGAKALDVTGTSLTGSTFGSIVVTGSAVGGISLSNTTGAVSLGDGAQGDISLTGMTGTTPAFRLANAPSVTVPASGTSDVSITGGPAIDVVSAAGANLSFDDVDSTGSTGDGINLSGLGAGTFSAATGSTITNASDTAFDLDGGSGAVTYDGAITNDVGRLLRVNGTTGGVKDFNGAITDNGDGDGGELGVQLTGNTGATVRLDGGLVVRTTTQPAFTATGGGTVAVSAASDANSLQATTGTPLTVTGTAIHADGLTFRSIASNGAVNGVVLSGTGMGRLAVTGGTGTACTVATPTCSGGKILSSSGPGILLSNVPGGVSLSQVQVGQGLDDGIRATTVGDLDLSDVLVTGNGDSHAGGAEERGLDYLDVTGSPQILRTVVSGSDDSNAHIRNTTGTTTLSVDGSTFTGSKNNAGLRIRGEGSSTMTATVQRSVFSLNADPGFSMQTDAANTARQTLVFDDNDVSGGSPSAVPGRPQVSINAGSGAIVKARVSNNDIKSAAGSELILNTLPGHTGTFDATVVGNDIGDAQPGALDPQVDAGVGIWGWAHGSGATRIEVRNNTIANWGGSALTLSHNEGSGSADYTATGNSFGAADAGPNAFEGVYVLAGGATGDTSDVCVDLENNVGLQSAGQQGLPDVAMDRFGSASLRFADVVTPSAAAVQSSLASKNPGSPGLTFETYGAEPTGTSATACQLAQGTP</sequence>
<keyword evidence="5" id="KW-1185">Reference proteome</keyword>
<dbReference type="InterPro" id="IPR040853">
    <property type="entry name" value="RapA2_cadherin-like"/>
</dbReference>
<dbReference type="PROSITE" id="PS50268">
    <property type="entry name" value="CADHERIN_2"/>
    <property type="match status" value="1"/>
</dbReference>
<dbReference type="PROSITE" id="PS00330">
    <property type="entry name" value="HEMOLYSIN_CALCIUM"/>
    <property type="match status" value="2"/>
</dbReference>
<dbReference type="Gene3D" id="2.150.10.10">
    <property type="entry name" value="Serralysin-like metalloprotease, C-terminal"/>
    <property type="match status" value="2"/>
</dbReference>
<organism evidence="4 5">
    <name type="scientific">Nocardioides potassii</name>
    <dbReference type="NCBI Taxonomy" id="2911371"/>
    <lineage>
        <taxon>Bacteria</taxon>
        <taxon>Bacillati</taxon>
        <taxon>Actinomycetota</taxon>
        <taxon>Actinomycetes</taxon>
        <taxon>Propionibacteriales</taxon>
        <taxon>Nocardioidaceae</taxon>
        <taxon>Nocardioides</taxon>
    </lineage>
</organism>
<dbReference type="NCBIfam" id="NF012211">
    <property type="entry name" value="tand_rpt_95"/>
    <property type="match status" value="7"/>
</dbReference>
<proteinExistence type="predicted"/>
<dbReference type="Gene3D" id="2.60.40.2810">
    <property type="match status" value="1"/>
</dbReference>
<dbReference type="Gene3D" id="2.60.40.3440">
    <property type="match status" value="6"/>
</dbReference>
<dbReference type="SUPFAM" id="SSF49313">
    <property type="entry name" value="Cadherin-like"/>
    <property type="match status" value="1"/>
</dbReference>
<dbReference type="InterPro" id="IPR018511">
    <property type="entry name" value="Hemolysin-typ_Ca-bd_CS"/>
</dbReference>
<feature type="chain" id="PRO_5046309284" evidence="2">
    <location>
        <begin position="35"/>
        <end position="2059"/>
    </location>
</feature>
<dbReference type="InterPro" id="IPR002126">
    <property type="entry name" value="Cadherin-like_dom"/>
</dbReference>
<dbReference type="PRINTS" id="PR00313">
    <property type="entry name" value="CABNDNGRPT"/>
</dbReference>
<evidence type="ECO:0000256" key="2">
    <source>
        <dbReference type="SAM" id="SignalP"/>
    </source>
</evidence>
<dbReference type="Gene3D" id="2.60.40.60">
    <property type="entry name" value="Cadherins"/>
    <property type="match status" value="1"/>
</dbReference>
<dbReference type="InterPro" id="IPR015919">
    <property type="entry name" value="Cadherin-like_sf"/>
</dbReference>
<evidence type="ECO:0000259" key="3">
    <source>
        <dbReference type="PROSITE" id="PS50268"/>
    </source>
</evidence>
<comment type="caution">
    <text evidence="4">The sequence shown here is derived from an EMBL/GenBank/DDBJ whole genome shotgun (WGS) entry which is preliminary data.</text>
</comment>
<dbReference type="Pfam" id="PF00353">
    <property type="entry name" value="HemolysinCabind"/>
    <property type="match status" value="2"/>
</dbReference>
<dbReference type="Pfam" id="PF17892">
    <property type="entry name" value="Cadherin_5"/>
    <property type="match status" value="1"/>
</dbReference>
<dbReference type="Pfam" id="PF17963">
    <property type="entry name" value="Big_9"/>
    <property type="match status" value="3"/>
</dbReference>
<dbReference type="Proteomes" id="UP001201161">
    <property type="component" value="Unassembled WGS sequence"/>
</dbReference>
<dbReference type="InterPro" id="IPR011049">
    <property type="entry name" value="Serralysin-like_metalloprot_C"/>
</dbReference>
<dbReference type="CDD" id="cd11304">
    <property type="entry name" value="Cadherin_repeat"/>
    <property type="match status" value="1"/>
</dbReference>
<dbReference type="SMART" id="SM00710">
    <property type="entry name" value="PbH1"/>
    <property type="match status" value="8"/>
</dbReference>
<dbReference type="RefSeq" id="WP_236399154.1">
    <property type="nucleotide sequence ID" value="NZ_JAKJHZ010000003.1"/>
</dbReference>
<accession>A0ABS9H8Y4</accession>
<gene>
    <name evidence="4" type="ORF">L2K70_03705</name>
</gene>
<feature type="region of interest" description="Disordered" evidence="1">
    <location>
        <begin position="976"/>
        <end position="1004"/>
    </location>
</feature>
<feature type="domain" description="Cadherin" evidence="3">
    <location>
        <begin position="183"/>
        <end position="283"/>
    </location>
</feature>
<evidence type="ECO:0000313" key="5">
    <source>
        <dbReference type="Proteomes" id="UP001201161"/>
    </source>
</evidence>
<name>A0ABS9H8Y4_9ACTN</name>
<dbReference type="InterPro" id="IPR006626">
    <property type="entry name" value="PbH1"/>
</dbReference>
<protein>
    <submittedName>
        <fullName evidence="4">Ig-like domain-containing protein</fullName>
    </submittedName>
</protein>
<dbReference type="SUPFAM" id="SSF51120">
    <property type="entry name" value="beta-Roll"/>
    <property type="match status" value="1"/>
</dbReference>
<dbReference type="Pfam" id="PF17803">
    <property type="entry name" value="Cadherin_4"/>
    <property type="match status" value="4"/>
</dbReference>
<keyword evidence="2" id="KW-0732">Signal</keyword>